<dbReference type="InterPro" id="IPR052588">
    <property type="entry name" value="Kelch_domain_protein"/>
</dbReference>
<dbReference type="AlphaFoldDB" id="A0A420HVS3"/>
<feature type="compositionally biased region" description="Basic and acidic residues" evidence="1">
    <location>
        <begin position="363"/>
        <end position="374"/>
    </location>
</feature>
<organism evidence="3 4">
    <name type="scientific">Golovinomyces cichoracearum</name>
    <dbReference type="NCBI Taxonomy" id="62708"/>
    <lineage>
        <taxon>Eukaryota</taxon>
        <taxon>Fungi</taxon>
        <taxon>Dikarya</taxon>
        <taxon>Ascomycota</taxon>
        <taxon>Pezizomycotina</taxon>
        <taxon>Leotiomycetes</taxon>
        <taxon>Erysiphales</taxon>
        <taxon>Erysiphaceae</taxon>
        <taxon>Golovinomyces</taxon>
    </lineage>
</organism>
<feature type="region of interest" description="Disordered" evidence="1">
    <location>
        <begin position="1"/>
        <end position="41"/>
    </location>
</feature>
<protein>
    <submittedName>
        <fullName evidence="3">Kelch repeat-containing protein 3</fullName>
    </submittedName>
</protein>
<comment type="caution">
    <text evidence="3">The sequence shown here is derived from an EMBL/GenBank/DDBJ whole genome shotgun (WGS) entry which is preliminary data.</text>
</comment>
<proteinExistence type="predicted"/>
<sequence length="681" mass="78793">MARDKKGKSDGKKAKIAEKKHKQAKKGAKKKIDKNLKGNDSDAEDIDLEAVLASYAKEQEKFLKVTEVTCEPPKPRASATLIASPTNSNELFLFGGEYFNGALAAFYNDLYVYLIKKDEWRSINSPNTPLPRSGHAWCRGAKFWRFDPSTREWTRLEVKGKSPPARSGHRMTYHKNYIILFGGFQDSSQNTKYLADLWIFDTQTYSWFTPELPVSTPNPDARSSFTFLPHDEGAVLYGGYSRAKVAITGRQTKGTGQSQRSTYKPLVHQDCFFLRITPAGVNSTSNPYPKVRWERRKKPINLPNPSRAGATMTYHKGRGILFGGVHDTEENEERIESEFFNGLFAWNIERNRFFQLNLRKPKSKQDKIPEEGRSGRRGRVKANEEDLLKNLAILEIKRALSKDDKENEIEESGDKEETMEIFHEKLVSQEFPHERFNAQLTTQDDILYIYGGTYERGDREFTFDDMYAIDLGKLDCVKQIFRREAENWYGSDIEEEDEEDDEEDDEEEDEEEEIENEKKIKSKCQDEEIPVNIPDCTVQQHLQKKYKIESKKPDKLQATESENVSPLPVSNFDDLTNDIITMAHDDHFPHPRPFESRRDFFQRTSHLWQEILITSLRWKGILPETLSVKEIKTKAFEKSENHWWESREEIMILEDEQEAAGIGEIVTLSDKKDSSGVFKKR</sequence>
<dbReference type="Pfam" id="PF13422">
    <property type="entry name" value="DUF4110"/>
    <property type="match status" value="1"/>
</dbReference>
<evidence type="ECO:0000313" key="4">
    <source>
        <dbReference type="Proteomes" id="UP000283383"/>
    </source>
</evidence>
<feature type="compositionally biased region" description="Basic residues" evidence="1">
    <location>
        <begin position="18"/>
        <end position="32"/>
    </location>
</feature>
<feature type="compositionally biased region" description="Basic and acidic residues" evidence="1">
    <location>
        <begin position="1"/>
        <end position="17"/>
    </location>
</feature>
<feature type="domain" description="DUF4110" evidence="2">
    <location>
        <begin position="585"/>
        <end position="674"/>
    </location>
</feature>
<feature type="region of interest" description="Disordered" evidence="1">
    <location>
        <begin position="488"/>
        <end position="523"/>
    </location>
</feature>
<gene>
    <name evidence="3" type="ORF">GcM3_156004</name>
</gene>
<accession>A0A420HVS3</accession>
<dbReference type="Proteomes" id="UP000283383">
    <property type="component" value="Unassembled WGS sequence"/>
</dbReference>
<dbReference type="InterPro" id="IPR015915">
    <property type="entry name" value="Kelch-typ_b-propeller"/>
</dbReference>
<dbReference type="PANTHER" id="PTHR46063">
    <property type="entry name" value="KELCH DOMAIN-CONTAINING PROTEIN"/>
    <property type="match status" value="1"/>
</dbReference>
<evidence type="ECO:0000259" key="2">
    <source>
        <dbReference type="Pfam" id="PF13422"/>
    </source>
</evidence>
<evidence type="ECO:0000313" key="3">
    <source>
        <dbReference type="EMBL" id="RKF61449.1"/>
    </source>
</evidence>
<feature type="region of interest" description="Disordered" evidence="1">
    <location>
        <begin position="361"/>
        <end position="380"/>
    </location>
</feature>
<feature type="compositionally biased region" description="Acidic residues" evidence="1">
    <location>
        <begin position="492"/>
        <end position="515"/>
    </location>
</feature>
<dbReference type="SUPFAM" id="SSF117281">
    <property type="entry name" value="Kelch motif"/>
    <property type="match status" value="1"/>
</dbReference>
<evidence type="ECO:0000256" key="1">
    <source>
        <dbReference type="SAM" id="MobiDB-lite"/>
    </source>
</evidence>
<dbReference type="Gene3D" id="2.120.10.80">
    <property type="entry name" value="Kelch-type beta propeller"/>
    <property type="match status" value="1"/>
</dbReference>
<dbReference type="PANTHER" id="PTHR46063:SF1">
    <property type="entry name" value="KELCH DOMAIN-CONTAINING PROTEIN 4"/>
    <property type="match status" value="1"/>
</dbReference>
<name>A0A420HVS3_9PEZI</name>
<dbReference type="Pfam" id="PF24681">
    <property type="entry name" value="Kelch_KLHDC2_KLHL20_DRC7"/>
    <property type="match status" value="1"/>
</dbReference>
<keyword evidence="4" id="KW-1185">Reference proteome</keyword>
<feature type="region of interest" description="Disordered" evidence="1">
    <location>
        <begin position="549"/>
        <end position="570"/>
    </location>
</feature>
<dbReference type="InterPro" id="IPR025183">
    <property type="entry name" value="DUF4110"/>
</dbReference>
<dbReference type="EMBL" id="MCBQ01015651">
    <property type="protein sequence ID" value="RKF61449.1"/>
    <property type="molecule type" value="Genomic_DNA"/>
</dbReference>
<reference evidence="3 4" key="1">
    <citation type="journal article" date="2018" name="BMC Genomics">
        <title>Comparative genome analyses reveal sequence features reflecting distinct modes of host-adaptation between dicot and monocot powdery mildew.</title>
        <authorList>
            <person name="Wu Y."/>
            <person name="Ma X."/>
            <person name="Pan Z."/>
            <person name="Kale S.D."/>
            <person name="Song Y."/>
            <person name="King H."/>
            <person name="Zhang Q."/>
            <person name="Presley C."/>
            <person name="Deng X."/>
            <person name="Wei C.I."/>
            <person name="Xiao S."/>
        </authorList>
    </citation>
    <scope>NUCLEOTIDE SEQUENCE [LARGE SCALE GENOMIC DNA]</scope>
    <source>
        <strain evidence="3">UMSG3</strain>
    </source>
</reference>
<dbReference type="STRING" id="62708.A0A420HVS3"/>